<comment type="caution">
    <text evidence="1">The sequence shown here is derived from an EMBL/GenBank/DDBJ whole genome shotgun (WGS) entry which is preliminary data.</text>
</comment>
<organism evidence="1 2">
    <name type="scientific">Cirrhinus molitorella</name>
    <name type="common">mud carp</name>
    <dbReference type="NCBI Taxonomy" id="172907"/>
    <lineage>
        <taxon>Eukaryota</taxon>
        <taxon>Metazoa</taxon>
        <taxon>Chordata</taxon>
        <taxon>Craniata</taxon>
        <taxon>Vertebrata</taxon>
        <taxon>Euteleostomi</taxon>
        <taxon>Actinopterygii</taxon>
        <taxon>Neopterygii</taxon>
        <taxon>Teleostei</taxon>
        <taxon>Ostariophysi</taxon>
        <taxon>Cypriniformes</taxon>
        <taxon>Cyprinidae</taxon>
        <taxon>Labeoninae</taxon>
        <taxon>Labeonini</taxon>
        <taxon>Cirrhinus</taxon>
    </lineage>
</organism>
<keyword evidence="2" id="KW-1185">Reference proteome</keyword>
<reference evidence="1 2" key="1">
    <citation type="submission" date="2023-09" db="EMBL/GenBank/DDBJ databases">
        <authorList>
            <person name="Wang M."/>
        </authorList>
    </citation>
    <scope>NUCLEOTIDE SEQUENCE [LARGE SCALE GENOMIC DNA]</scope>
    <source>
        <strain evidence="1">GT-2023</strain>
        <tissue evidence="1">Liver</tissue>
    </source>
</reference>
<proteinExistence type="predicted"/>
<name>A0ABR3NQ33_9TELE</name>
<sequence>MGAAFSLEPVLFLELTSAETIKGSLFLSFMAYLRLVLLLCNKFGQRANRTPHKRQLESCLSRALYEVRAHTRPTLHLDRSGVVLGSRTHWTRVNMSAVIHPDHVLNAAAAATAAKRAELGDL</sequence>
<accession>A0ABR3NQ33</accession>
<dbReference type="EMBL" id="JAYMGO010000003">
    <property type="protein sequence ID" value="KAL1279024.1"/>
    <property type="molecule type" value="Genomic_DNA"/>
</dbReference>
<evidence type="ECO:0000313" key="1">
    <source>
        <dbReference type="EMBL" id="KAL1279024.1"/>
    </source>
</evidence>
<gene>
    <name evidence="1" type="ORF">QQF64_025697</name>
</gene>
<evidence type="ECO:0000313" key="2">
    <source>
        <dbReference type="Proteomes" id="UP001558613"/>
    </source>
</evidence>
<dbReference type="Proteomes" id="UP001558613">
    <property type="component" value="Unassembled WGS sequence"/>
</dbReference>
<protein>
    <submittedName>
        <fullName evidence="1">Uncharacterized protein</fullName>
    </submittedName>
</protein>